<name>A0A4C1V1W2_EUMVA</name>
<protein>
    <submittedName>
        <fullName evidence="1">Uncharacterized protein</fullName>
    </submittedName>
</protein>
<gene>
    <name evidence="1" type="ORF">EVAR_86109_1</name>
</gene>
<evidence type="ECO:0000313" key="1">
    <source>
        <dbReference type="EMBL" id="GBP32277.1"/>
    </source>
</evidence>
<keyword evidence="2" id="KW-1185">Reference proteome</keyword>
<dbReference type="Proteomes" id="UP000299102">
    <property type="component" value="Unassembled WGS sequence"/>
</dbReference>
<sequence length="123" mass="14044">MEDEDLHHVLWTLYDEMKMKMMDGIMRMAMSPIKPTWKQEDTAGLDYWCYSKSPRFNPYDRKVVGAIGGGAVTSNHIVRHTTSSFGWGNLMVKTTGSFRFIICVAPRPRPTEDALSIPRIAFT</sequence>
<dbReference type="AlphaFoldDB" id="A0A4C1V1W2"/>
<dbReference type="EMBL" id="BGZK01000257">
    <property type="protein sequence ID" value="GBP32277.1"/>
    <property type="molecule type" value="Genomic_DNA"/>
</dbReference>
<comment type="caution">
    <text evidence="1">The sequence shown here is derived from an EMBL/GenBank/DDBJ whole genome shotgun (WGS) entry which is preliminary data.</text>
</comment>
<reference evidence="1 2" key="1">
    <citation type="journal article" date="2019" name="Commun. Biol.">
        <title>The bagworm genome reveals a unique fibroin gene that provides high tensile strength.</title>
        <authorList>
            <person name="Kono N."/>
            <person name="Nakamura H."/>
            <person name="Ohtoshi R."/>
            <person name="Tomita M."/>
            <person name="Numata K."/>
            <person name="Arakawa K."/>
        </authorList>
    </citation>
    <scope>NUCLEOTIDE SEQUENCE [LARGE SCALE GENOMIC DNA]</scope>
</reference>
<evidence type="ECO:0000313" key="2">
    <source>
        <dbReference type="Proteomes" id="UP000299102"/>
    </source>
</evidence>
<proteinExistence type="predicted"/>
<organism evidence="1 2">
    <name type="scientific">Eumeta variegata</name>
    <name type="common">Bagworm moth</name>
    <name type="synonym">Eumeta japonica</name>
    <dbReference type="NCBI Taxonomy" id="151549"/>
    <lineage>
        <taxon>Eukaryota</taxon>
        <taxon>Metazoa</taxon>
        <taxon>Ecdysozoa</taxon>
        <taxon>Arthropoda</taxon>
        <taxon>Hexapoda</taxon>
        <taxon>Insecta</taxon>
        <taxon>Pterygota</taxon>
        <taxon>Neoptera</taxon>
        <taxon>Endopterygota</taxon>
        <taxon>Lepidoptera</taxon>
        <taxon>Glossata</taxon>
        <taxon>Ditrysia</taxon>
        <taxon>Tineoidea</taxon>
        <taxon>Psychidae</taxon>
        <taxon>Oiketicinae</taxon>
        <taxon>Eumeta</taxon>
    </lineage>
</organism>
<accession>A0A4C1V1W2</accession>